<comment type="caution">
    <text evidence="3">The sequence shown here is derived from an EMBL/GenBank/DDBJ whole genome shotgun (WGS) entry which is preliminary data.</text>
</comment>
<dbReference type="Gene3D" id="3.40.50.720">
    <property type="entry name" value="NAD(P)-binding Rossmann-like Domain"/>
    <property type="match status" value="1"/>
</dbReference>
<proteinExistence type="inferred from homology"/>
<evidence type="ECO:0000313" key="3">
    <source>
        <dbReference type="EMBL" id="KAK9867558.1"/>
    </source>
</evidence>
<dbReference type="AlphaFoldDB" id="A0AAW1TFJ9"/>
<dbReference type="Proteomes" id="UP001485043">
    <property type="component" value="Unassembled WGS sequence"/>
</dbReference>
<dbReference type="InterPro" id="IPR020904">
    <property type="entry name" value="Sc_DH/Rdtase_CS"/>
</dbReference>
<evidence type="ECO:0000256" key="2">
    <source>
        <dbReference type="ARBA" id="ARBA00023002"/>
    </source>
</evidence>
<dbReference type="InterPro" id="IPR002347">
    <property type="entry name" value="SDR_fam"/>
</dbReference>
<accession>A0AAW1TFJ9</accession>
<dbReference type="PANTHER" id="PTHR24321:SF8">
    <property type="entry name" value="ESTRADIOL 17-BETA-DEHYDROGENASE 8-RELATED"/>
    <property type="match status" value="1"/>
</dbReference>
<dbReference type="SUPFAM" id="SSF51735">
    <property type="entry name" value="NAD(P)-binding Rossmann-fold domains"/>
    <property type="match status" value="1"/>
</dbReference>
<dbReference type="PANTHER" id="PTHR24321">
    <property type="entry name" value="DEHYDROGENASES, SHORT CHAIN"/>
    <property type="match status" value="1"/>
</dbReference>
<dbReference type="Pfam" id="PF13561">
    <property type="entry name" value="adh_short_C2"/>
    <property type="match status" value="1"/>
</dbReference>
<keyword evidence="4" id="KW-1185">Reference proteome</keyword>
<keyword evidence="2" id="KW-0560">Oxidoreductase</keyword>
<organism evidence="3 4">
    <name type="scientific">Apatococcus fuscideae</name>
    <dbReference type="NCBI Taxonomy" id="2026836"/>
    <lineage>
        <taxon>Eukaryota</taxon>
        <taxon>Viridiplantae</taxon>
        <taxon>Chlorophyta</taxon>
        <taxon>core chlorophytes</taxon>
        <taxon>Trebouxiophyceae</taxon>
        <taxon>Chlorellales</taxon>
        <taxon>Chlorellaceae</taxon>
        <taxon>Apatococcus</taxon>
    </lineage>
</organism>
<dbReference type="InterPro" id="IPR036291">
    <property type="entry name" value="NAD(P)-bd_dom_sf"/>
</dbReference>
<gene>
    <name evidence="3" type="ORF">WJX84_010858</name>
</gene>
<sequence>MKTAIADISDENSVKAAIQEGSAFLNKSINCLVNNAGIAQPFLEGTQLQRIQSWQNFISTNLSGAFMMSEACLPFMPHGDASIVHISSVRAHFAEPNSEGYGSAKAGLIGLTRAQAVSLAKHVRVNTVLPGWIDTSGGSMEVTDEDKEWHPVGRIGRPEDIAEAVLFLADSSKAGFITGQELSICGGVTAKLVYPE</sequence>
<dbReference type="CDD" id="cd05233">
    <property type="entry name" value="SDR_c"/>
    <property type="match status" value="1"/>
</dbReference>
<dbReference type="PRINTS" id="PR00080">
    <property type="entry name" value="SDRFAMILY"/>
</dbReference>
<evidence type="ECO:0000256" key="1">
    <source>
        <dbReference type="ARBA" id="ARBA00006484"/>
    </source>
</evidence>
<protein>
    <submittedName>
        <fullName evidence="3">Uncharacterized protein</fullName>
    </submittedName>
</protein>
<comment type="similarity">
    <text evidence="1">Belongs to the short-chain dehydrogenases/reductases (SDR) family.</text>
</comment>
<evidence type="ECO:0000313" key="4">
    <source>
        <dbReference type="Proteomes" id="UP001485043"/>
    </source>
</evidence>
<dbReference type="PRINTS" id="PR00081">
    <property type="entry name" value="GDHRDH"/>
</dbReference>
<dbReference type="GO" id="GO:0016491">
    <property type="term" value="F:oxidoreductase activity"/>
    <property type="evidence" value="ECO:0007669"/>
    <property type="project" value="UniProtKB-KW"/>
</dbReference>
<dbReference type="EMBL" id="JALJOV010000079">
    <property type="protein sequence ID" value="KAK9867558.1"/>
    <property type="molecule type" value="Genomic_DNA"/>
</dbReference>
<reference evidence="3 4" key="1">
    <citation type="journal article" date="2024" name="Nat. Commun.">
        <title>Phylogenomics reveals the evolutionary origins of lichenization in chlorophyte algae.</title>
        <authorList>
            <person name="Puginier C."/>
            <person name="Libourel C."/>
            <person name="Otte J."/>
            <person name="Skaloud P."/>
            <person name="Haon M."/>
            <person name="Grisel S."/>
            <person name="Petersen M."/>
            <person name="Berrin J.G."/>
            <person name="Delaux P.M."/>
            <person name="Dal Grande F."/>
            <person name="Keller J."/>
        </authorList>
    </citation>
    <scope>NUCLEOTIDE SEQUENCE [LARGE SCALE GENOMIC DNA]</scope>
    <source>
        <strain evidence="3 4">SAG 2523</strain>
    </source>
</reference>
<name>A0AAW1TFJ9_9CHLO</name>
<dbReference type="PROSITE" id="PS00061">
    <property type="entry name" value="ADH_SHORT"/>
    <property type="match status" value="1"/>
</dbReference>